<evidence type="ECO:0008006" key="4">
    <source>
        <dbReference type="Google" id="ProtNLM"/>
    </source>
</evidence>
<dbReference type="Proteomes" id="UP000214600">
    <property type="component" value="Unassembled WGS sequence"/>
</dbReference>
<reference evidence="2 3" key="3">
    <citation type="submission" date="2017-08" db="EMBL/GenBank/DDBJ databases">
        <title>WGS of novel Burkholderia cepaca complex species.</title>
        <authorList>
            <person name="Lipuma J."/>
            <person name="Spilker T."/>
        </authorList>
    </citation>
    <scope>NUCLEOTIDE SEQUENCE [LARGE SCALE GENOMIC DNA]</scope>
    <source>
        <strain evidence="2 3">AU17325</strain>
    </source>
</reference>
<dbReference type="OrthoDB" id="5465205at2"/>
<dbReference type="EMBL" id="NKFA01000006">
    <property type="protein sequence ID" value="OXI45892.1"/>
    <property type="molecule type" value="Genomic_DNA"/>
</dbReference>
<dbReference type="EMBL" id="NKFA01000020">
    <property type="protein sequence ID" value="OXI36763.1"/>
    <property type="molecule type" value="Genomic_DNA"/>
</dbReference>
<reference evidence="3" key="1">
    <citation type="submission" date="2017-06" db="EMBL/GenBank/DDBJ databases">
        <authorList>
            <person name="LiPuma J."/>
            <person name="Spilker T."/>
        </authorList>
    </citation>
    <scope>NUCLEOTIDE SEQUENCE [LARGE SCALE GENOMIC DNA]</scope>
    <source>
        <strain evidence="3">AU17325</strain>
    </source>
</reference>
<evidence type="ECO:0000313" key="1">
    <source>
        <dbReference type="EMBL" id="OXI36763.1"/>
    </source>
</evidence>
<accession>A0A228IUU1</accession>
<dbReference type="RefSeq" id="WP_089451053.1">
    <property type="nucleotide sequence ID" value="NZ_NKFA01000006.1"/>
</dbReference>
<gene>
    <name evidence="2" type="ORF">CFB84_13720</name>
    <name evidence="1" type="ORF">CFB84_32700</name>
</gene>
<evidence type="ECO:0000313" key="3">
    <source>
        <dbReference type="Proteomes" id="UP000214600"/>
    </source>
</evidence>
<comment type="caution">
    <text evidence="2">The sequence shown here is derived from an EMBL/GenBank/DDBJ whole genome shotgun (WGS) entry which is preliminary data.</text>
</comment>
<protein>
    <recommendedName>
        <fullName evidence="4">Virion structural protein</fullName>
    </recommendedName>
</protein>
<dbReference type="AlphaFoldDB" id="A0A228IUU1"/>
<organism evidence="2 3">
    <name type="scientific">Burkholderia aenigmatica</name>
    <dbReference type="NCBI Taxonomy" id="2015348"/>
    <lineage>
        <taxon>Bacteria</taxon>
        <taxon>Pseudomonadati</taxon>
        <taxon>Pseudomonadota</taxon>
        <taxon>Betaproteobacteria</taxon>
        <taxon>Burkholderiales</taxon>
        <taxon>Burkholderiaceae</taxon>
        <taxon>Burkholderia</taxon>
        <taxon>Burkholderia cepacia complex</taxon>
    </lineage>
</organism>
<proteinExistence type="predicted"/>
<name>A0A228IUU1_9BURK</name>
<evidence type="ECO:0000313" key="2">
    <source>
        <dbReference type="EMBL" id="OXI45892.1"/>
    </source>
</evidence>
<reference evidence="2" key="2">
    <citation type="submission" date="2017-06" db="EMBL/GenBank/DDBJ databases">
        <authorList>
            <person name="Kim H.J."/>
            <person name="Triplett B.A."/>
        </authorList>
    </citation>
    <scope>NUCLEOTIDE SEQUENCE [LARGE SCALE GENOMIC DNA]</scope>
    <source>
        <strain evidence="2">AU17325</strain>
    </source>
</reference>
<sequence>MSKTTQDRNTPYHDGETIGVPVKANTVILAGVIVCASAGGLAVEGATAVDLTYLGRAEQYVDNSTGADGAKTVLVRRLKAFKWENLGTDAVTQAQLGKPCFVVDNQTVAATDGGATRSKAGIVVGVDADGVWVQ</sequence>